<evidence type="ECO:0000313" key="4">
    <source>
        <dbReference type="Proteomes" id="UP000240908"/>
    </source>
</evidence>
<dbReference type="InterPro" id="IPR010106">
    <property type="entry name" value="RpnA"/>
</dbReference>
<reference evidence="4" key="1">
    <citation type="journal article" date="2018" name="Genome Announc.">
        <title>First complete genome sequence of Yersinia massiliensis.</title>
        <authorList>
            <person name="Thomas M.C."/>
            <person name="Arling V."/>
            <person name="Goji N."/>
            <person name="Janzen T.W."/>
            <person name="Duceppe M.-O."/>
            <person name="Mathews A."/>
            <person name="Carrillo C."/>
            <person name="Amoako K."/>
        </authorList>
    </citation>
    <scope>NUCLEOTIDE SEQUENCE [LARGE SCALE GENOMIC DNA]</scope>
    <source>
        <strain evidence="4">GTA</strain>
    </source>
</reference>
<dbReference type="PANTHER" id="PTHR34611">
    <property type="match status" value="1"/>
</dbReference>
<dbReference type="PANTHER" id="PTHR34611:SF4">
    <property type="entry name" value="RECOMBINATION-PROMOTING NUCLEASE PSLT051"/>
    <property type="match status" value="1"/>
</dbReference>
<comment type="similarity">
    <text evidence="1">Belongs to the Rpn/YhgA-like nuclease family.</text>
</comment>
<protein>
    <submittedName>
        <fullName evidence="3">ISNCY family transposase</fullName>
    </submittedName>
</protein>
<accession>A0ABM6UVL4</accession>
<organism evidence="3 4">
    <name type="scientific">Yersinia massiliensis</name>
    <dbReference type="NCBI Taxonomy" id="419257"/>
    <lineage>
        <taxon>Bacteria</taxon>
        <taxon>Pseudomonadati</taxon>
        <taxon>Pseudomonadota</taxon>
        <taxon>Gammaproteobacteria</taxon>
        <taxon>Enterobacterales</taxon>
        <taxon>Yersiniaceae</taxon>
        <taxon>Yersinia</taxon>
    </lineage>
</organism>
<gene>
    <name evidence="3" type="ORF">DA391_14680</name>
</gene>
<sequence>MKTISAPHDAIFKQFLTHLQTARDFLEIHLPPELRQICDLNTLQLESGSFVENDLKAYYSDVLYSLKTQMQDGYIYALIEHQSSPDKQMAFRLMRYAIAAMQRHLEAGNEKLPLVIPILFYHGQVTPYPYSMNWLQAFSSPIMAGKLYSSDFPLVDVTVIPDDEIMTHRSIAMLELLQKHIRRRDLSKLSDRLVILLSRGYNTDDQLVSLINYMLQDGEDSVPKTFIWDLARRSPQHKELLMSIADKLKQEGHQEGAQETALRIASALLASGVDRAIVRNTTGLSEKELAQLCH</sequence>
<dbReference type="Proteomes" id="UP000240908">
    <property type="component" value="Chromosome"/>
</dbReference>
<dbReference type="InterPro" id="IPR006842">
    <property type="entry name" value="Transposase_31"/>
</dbReference>
<name>A0ABM6UVL4_9GAMM</name>
<proteinExistence type="inferred from homology"/>
<evidence type="ECO:0000313" key="3">
    <source>
        <dbReference type="EMBL" id="AVX38810.1"/>
    </source>
</evidence>
<evidence type="ECO:0000259" key="2">
    <source>
        <dbReference type="Pfam" id="PF04754"/>
    </source>
</evidence>
<keyword evidence="4" id="KW-1185">Reference proteome</keyword>
<dbReference type="RefSeq" id="WP_108087912.1">
    <property type="nucleotide sequence ID" value="NZ_CABHYR010000055.1"/>
</dbReference>
<feature type="domain" description="Transposase (putative) YhgA-like" evidence="2">
    <location>
        <begin position="7"/>
        <end position="207"/>
    </location>
</feature>
<dbReference type="NCBIfam" id="TIGR01784">
    <property type="entry name" value="T_den_put_tspse"/>
    <property type="match status" value="1"/>
</dbReference>
<dbReference type="Pfam" id="PF04754">
    <property type="entry name" value="Transposase_31"/>
    <property type="match status" value="1"/>
</dbReference>
<dbReference type="EMBL" id="CP028487">
    <property type="protein sequence ID" value="AVX38810.1"/>
    <property type="molecule type" value="Genomic_DNA"/>
</dbReference>
<evidence type="ECO:0000256" key="1">
    <source>
        <dbReference type="ARBA" id="ARBA00009787"/>
    </source>
</evidence>
<dbReference type="InterPro" id="IPR051699">
    <property type="entry name" value="Rpn/YhgA-like_nuclease"/>
</dbReference>